<gene>
    <name evidence="4" type="ORF">FNU79_07630</name>
</gene>
<organism evidence="4 5">
    <name type="scientific">Deinococcus detaillensis</name>
    <dbReference type="NCBI Taxonomy" id="2592048"/>
    <lineage>
        <taxon>Bacteria</taxon>
        <taxon>Thermotogati</taxon>
        <taxon>Deinococcota</taxon>
        <taxon>Deinococci</taxon>
        <taxon>Deinococcales</taxon>
        <taxon>Deinococcaceae</taxon>
        <taxon>Deinococcus</taxon>
    </lineage>
</organism>
<dbReference type="Proteomes" id="UP000316092">
    <property type="component" value="Unassembled WGS sequence"/>
</dbReference>
<keyword evidence="2" id="KW-0732">Signal</keyword>
<dbReference type="InterPro" id="IPR051465">
    <property type="entry name" value="Cell_Envelope_Struct_Comp"/>
</dbReference>
<feature type="signal peptide" evidence="2">
    <location>
        <begin position="1"/>
        <end position="19"/>
    </location>
</feature>
<dbReference type="AlphaFoldDB" id="A0A553V250"/>
<evidence type="ECO:0000313" key="4">
    <source>
        <dbReference type="EMBL" id="TSA86502.1"/>
    </source>
</evidence>
<dbReference type="RefSeq" id="WP_143720264.1">
    <property type="nucleotide sequence ID" value="NZ_VKDB01000005.1"/>
</dbReference>
<dbReference type="Pfam" id="PF21620">
    <property type="entry name" value="SlpA_C"/>
    <property type="match status" value="1"/>
</dbReference>
<sequence length="1183" mass="124203">MKKSLLALTAALSFGFAAAQDTAPAAAPAAQIPALTDVPAGHWAKDAIDRLVSQGVILGYPDGTFRGTQNLTRYEAAVIIARLLNQMGTAQAPVMDPETMTSLQNAIQELAADLAALGVRVSDLEENAVTKDDFSRLEQRVEELGGQMSSMPAPAESAGAFDNTANEETQADLQDQVSTVQDQVAGNSDAIADLQGQISDFTTRADDLSANYDTLRADVDDNASSIAALNDLTVLLNQDILNLQDRSSAIEAAQADFVQRADFDNLVGRVAVNETKITDIGNRVTLLEKNAFSIKPNLSATYYVARADRDMDIDRLFAGTKFSTGDDGDAGTSDTSVDYVDLAGDTTKVVNNADGLYGFSTSTITLTGIDPTTKAAITKTVPANNGALGDYKISDADTKLGYTTAAYAPIAGVNKEGRTSISFGITFNTTGTANNGTSTNTGAYLTSAGGVAIKNVDIKFGISANPSLTGDQKQADLDKYPAITDSNGYKYQPLFFYFKNGTATFTVGNSPVTVDFGRGVKAKFSDYVFDNDKNARGDGYVVTVDGGNLPVLGAFKPIIKAVYGSSRLSYKADGSNNYAADGRDGDYQYYRGVRAEITPIGTLKLGLNYAQEGLDSVGLKAGLNQGNSTSLFARKVTLLDGSTIVVSDAKTYGADAHGALAGFQIDSEYARSVLSGQNGGNAAVTSGSNVFYAKTSGSVGPIRIYDLNYRSVDANYDKTAAISEANPKDGDNGSTAPYNRGDRATTDNNGATQYATPGQVGAAAQVGGTLGPVAVGGYYNVQTVQGGNLGSTDNNGIVDYGVAAKVNLLNLVTVRGGYYSLYTGTNSADISNSAKTDMVATAANEAATRYIARADLTPGFGFSVGGYYQDVSIGGTRAATDTVIYGIAGKTASLFANSRYNSYYTLNDTALTNQSGCGSQHPGTGLTDTDAVGGALTFSLGAFSDKVCYSEYGAEIMHDGALPGALVKNLSLRFGYAKRLSSGSSSYNDSLLYADGLYNAKLGFLNVNLKGLYNNFIYDSAAKADLSTVAAGAKVSTDTIDTIFKPSVEGQVGYLSRNYTGSSDATKNYGVSALSYRAGIKLNDFLLPTGKLAVYYAGLNTKNRAYTPWDNGDDNNAGKYVDNGSAYSINQNGVYVEGNYYDLSFAYGLYNLSAKDANGTQMALPSGQVAQGSTFKITYKVNF</sequence>
<dbReference type="InterPro" id="IPR001119">
    <property type="entry name" value="SLH_dom"/>
</dbReference>
<evidence type="ECO:0000259" key="3">
    <source>
        <dbReference type="PROSITE" id="PS51272"/>
    </source>
</evidence>
<evidence type="ECO:0000256" key="2">
    <source>
        <dbReference type="SAM" id="SignalP"/>
    </source>
</evidence>
<accession>A0A553V250</accession>
<keyword evidence="5" id="KW-1185">Reference proteome</keyword>
<dbReference type="PANTHER" id="PTHR43308">
    <property type="entry name" value="OUTER MEMBRANE PROTEIN ALPHA-RELATED"/>
    <property type="match status" value="1"/>
</dbReference>
<feature type="chain" id="PRO_5021861960" evidence="2">
    <location>
        <begin position="20"/>
        <end position="1183"/>
    </location>
</feature>
<dbReference type="InterPro" id="IPR048736">
    <property type="entry name" value="SlpA_C"/>
</dbReference>
<dbReference type="EMBL" id="VKDB01000005">
    <property type="protein sequence ID" value="TSA86502.1"/>
    <property type="molecule type" value="Genomic_DNA"/>
</dbReference>
<name>A0A553V250_9DEIO</name>
<feature type="domain" description="SLH" evidence="3">
    <location>
        <begin position="31"/>
        <end position="94"/>
    </location>
</feature>
<reference evidence="4 5" key="1">
    <citation type="submission" date="2019-07" db="EMBL/GenBank/DDBJ databases">
        <title>Deinococcus detaillus sp. nov., isolated from humus soil in Antarctica.</title>
        <authorList>
            <person name="Zhang K."/>
        </authorList>
    </citation>
    <scope>NUCLEOTIDE SEQUENCE [LARGE SCALE GENOMIC DNA]</scope>
    <source>
        <strain evidence="4 5">H1</strain>
    </source>
</reference>
<comment type="caution">
    <text evidence="4">The sequence shown here is derived from an EMBL/GenBank/DDBJ whole genome shotgun (WGS) entry which is preliminary data.</text>
</comment>
<dbReference type="Gene3D" id="1.10.287.1490">
    <property type="match status" value="1"/>
</dbReference>
<protein>
    <submittedName>
        <fullName evidence="4">S-layer protein</fullName>
    </submittedName>
</protein>
<evidence type="ECO:0000256" key="1">
    <source>
        <dbReference type="SAM" id="MobiDB-lite"/>
    </source>
</evidence>
<dbReference type="Pfam" id="PF00395">
    <property type="entry name" value="SLH"/>
    <property type="match status" value="1"/>
</dbReference>
<dbReference type="OrthoDB" id="5845122at2"/>
<proteinExistence type="predicted"/>
<evidence type="ECO:0000313" key="5">
    <source>
        <dbReference type="Proteomes" id="UP000316092"/>
    </source>
</evidence>
<dbReference type="PANTHER" id="PTHR43308:SF1">
    <property type="entry name" value="OUTER MEMBRANE PROTEIN ALPHA"/>
    <property type="match status" value="1"/>
</dbReference>
<dbReference type="PROSITE" id="PS51272">
    <property type="entry name" value="SLH"/>
    <property type="match status" value="1"/>
</dbReference>
<feature type="region of interest" description="Disordered" evidence="1">
    <location>
        <begin position="723"/>
        <end position="753"/>
    </location>
</feature>